<evidence type="ECO:0000313" key="3">
    <source>
        <dbReference type="Proteomes" id="UP000825701"/>
    </source>
</evidence>
<dbReference type="Gene3D" id="3.40.50.200">
    <property type="entry name" value="Peptidase S8/S53 domain"/>
    <property type="match status" value="1"/>
</dbReference>
<sequence length="328" mass="34097">MAPSSRGTIVGLAVASGLGLAAIGGFISGEARETGRLGASRFATSEAEAAARQACASNAPFVVLDTFGVFKPANVEEASPEPGDERPRRLLHGDIVAAIAEASHPGAIAYQTDPRFNVRSLVADFGRLARDVESGRIAKPAAVVSSIVLPVDLAQVNARLRVDRPFDQSNVLARKREVLEALSESHGAQNPYAQIDGEMARLRKAGVPVFVAAGNTGPDQTVNALALSEGVYAVGSLDRDGARTTYTSAPGLVSIWSPGFVVLTDAPGGLSVSGGLNVELKGADLPEQRAVIARYGGKRAADVALRPPSELRQIRSPGRRANGSGFSR</sequence>
<protein>
    <submittedName>
        <fullName evidence="2">Uncharacterized protein</fullName>
    </submittedName>
</protein>
<dbReference type="AlphaFoldDB" id="A0A9E6R6V3"/>
<dbReference type="KEGG" id="cmet:K6K41_19530"/>
<evidence type="ECO:0000256" key="1">
    <source>
        <dbReference type="SAM" id="MobiDB-lite"/>
    </source>
</evidence>
<accession>A0A9E6R6V3</accession>
<dbReference type="SUPFAM" id="SSF52743">
    <property type="entry name" value="Subtilisin-like"/>
    <property type="match status" value="1"/>
</dbReference>
<gene>
    <name evidence="2" type="ORF">K6K41_19530</name>
</gene>
<reference evidence="2" key="1">
    <citation type="submission" date="2021-08" db="EMBL/GenBank/DDBJ databases">
        <authorList>
            <person name="Zhang H."/>
            <person name="Xu M."/>
            <person name="Yu Z."/>
            <person name="Yang L."/>
            <person name="Cai Y."/>
        </authorList>
    </citation>
    <scope>NUCLEOTIDE SEQUENCE</scope>
    <source>
        <strain evidence="2">CHL1</strain>
    </source>
</reference>
<dbReference type="GO" id="GO:0004252">
    <property type="term" value="F:serine-type endopeptidase activity"/>
    <property type="evidence" value="ECO:0007669"/>
    <property type="project" value="InterPro"/>
</dbReference>
<dbReference type="InterPro" id="IPR036852">
    <property type="entry name" value="Peptidase_S8/S53_dom_sf"/>
</dbReference>
<organism evidence="2 3">
    <name type="scientific">Chenggangzhangella methanolivorans</name>
    <dbReference type="NCBI Taxonomy" id="1437009"/>
    <lineage>
        <taxon>Bacteria</taxon>
        <taxon>Pseudomonadati</taxon>
        <taxon>Pseudomonadota</taxon>
        <taxon>Alphaproteobacteria</taxon>
        <taxon>Hyphomicrobiales</taxon>
        <taxon>Methylopilaceae</taxon>
        <taxon>Chenggangzhangella</taxon>
    </lineage>
</organism>
<dbReference type="EMBL" id="CP081869">
    <property type="protein sequence ID" value="QZN99038.1"/>
    <property type="molecule type" value="Genomic_DNA"/>
</dbReference>
<evidence type="ECO:0000313" key="2">
    <source>
        <dbReference type="EMBL" id="QZN99038.1"/>
    </source>
</evidence>
<dbReference type="Proteomes" id="UP000825701">
    <property type="component" value="Chromosome"/>
</dbReference>
<dbReference type="GO" id="GO:0006508">
    <property type="term" value="P:proteolysis"/>
    <property type="evidence" value="ECO:0007669"/>
    <property type="project" value="InterPro"/>
</dbReference>
<name>A0A9E6R6V3_9HYPH</name>
<dbReference type="RefSeq" id="WP_261402061.1">
    <property type="nucleotide sequence ID" value="NZ_CP081869.1"/>
</dbReference>
<feature type="region of interest" description="Disordered" evidence="1">
    <location>
        <begin position="308"/>
        <end position="328"/>
    </location>
</feature>
<keyword evidence="3" id="KW-1185">Reference proteome</keyword>
<proteinExistence type="predicted"/>